<dbReference type="EMBL" id="JAODUP010000259">
    <property type="protein sequence ID" value="KAK2154726.1"/>
    <property type="molecule type" value="Genomic_DNA"/>
</dbReference>
<feature type="domain" description="Domain of unknown function with conserved HDNR motif" evidence="2">
    <location>
        <begin position="8"/>
        <end position="182"/>
    </location>
</feature>
<sequence>MAKVELLQGSWHNSGFHGHFRSKSRSDFICEYRHLAKPPPPKTFLRRAKENAAKHVFSNHDNRNSFMTDAQYFEQGLGRRRIQNSTNRYQRDLLMWLPDRVGFERGDPALSVYRLDYPIKPGSDNVKQRFVQRPKTSFDDEKSTMTSYRYSHGNANPNQTALNAMSNLGLTTTLNRKQRASFVSGRESVATCLSWYVPPKVRPVATQTIELPIASGTSGTGSTATGTTAGGTKATYTTAYGVTATGTTAGGTKASGTTAYGATAIGTANAGATTTGTAFASITTTGTTGTGITTAPHATTNDTTVSNAGTASGTQLCGTQVDDDAADDGDDDDDDDDNDAADVDDDDDDDDADDDDDDGDDDAADVEEIYITTRIMRIEGRKADYVIKRLGHVLFCGSAINRHDRGDVIPG</sequence>
<comment type="caution">
    <text evidence="3">The sequence shown here is derived from an EMBL/GenBank/DDBJ whole genome shotgun (WGS) entry which is preliminary data.</text>
</comment>
<proteinExistence type="predicted"/>
<dbReference type="Proteomes" id="UP001208570">
    <property type="component" value="Unassembled WGS sequence"/>
</dbReference>
<dbReference type="AlphaFoldDB" id="A0AAD9JKF7"/>
<keyword evidence="4" id="KW-1185">Reference proteome</keyword>
<dbReference type="PANTHER" id="PTHR35539:SF1">
    <property type="entry name" value="CDNA SEQUENCE BC048562"/>
    <property type="match status" value="1"/>
</dbReference>
<feature type="compositionally biased region" description="Acidic residues" evidence="1">
    <location>
        <begin position="321"/>
        <end position="365"/>
    </location>
</feature>
<reference evidence="3" key="1">
    <citation type="journal article" date="2023" name="Mol. Biol. Evol.">
        <title>Third-Generation Sequencing Reveals the Adaptive Role of the Epigenome in Three Deep-Sea Polychaetes.</title>
        <authorList>
            <person name="Perez M."/>
            <person name="Aroh O."/>
            <person name="Sun Y."/>
            <person name="Lan Y."/>
            <person name="Juniper S.K."/>
            <person name="Young C.R."/>
            <person name="Angers B."/>
            <person name="Qian P.Y."/>
        </authorList>
    </citation>
    <scope>NUCLEOTIDE SEQUENCE</scope>
    <source>
        <strain evidence="3">P08H-3</strain>
    </source>
</reference>
<accession>A0AAD9JKF7</accession>
<name>A0AAD9JKF7_9ANNE</name>
<protein>
    <recommendedName>
        <fullName evidence="2">Domain of unknown function with conserved HDNR motif domain-containing protein</fullName>
    </recommendedName>
</protein>
<dbReference type="SUPFAM" id="SSF48371">
    <property type="entry name" value="ARM repeat"/>
    <property type="match status" value="1"/>
</dbReference>
<feature type="compositionally biased region" description="Low complexity" evidence="1">
    <location>
        <begin position="286"/>
        <end position="304"/>
    </location>
</feature>
<dbReference type="InterPro" id="IPR029369">
    <property type="entry name" value="HDNR"/>
</dbReference>
<evidence type="ECO:0000256" key="1">
    <source>
        <dbReference type="SAM" id="MobiDB-lite"/>
    </source>
</evidence>
<feature type="region of interest" description="Disordered" evidence="1">
    <location>
        <begin position="286"/>
        <end position="365"/>
    </location>
</feature>
<gene>
    <name evidence="3" type="ORF">LSH36_259g03038</name>
</gene>
<evidence type="ECO:0000259" key="2">
    <source>
        <dbReference type="Pfam" id="PF15115"/>
    </source>
</evidence>
<organism evidence="3 4">
    <name type="scientific">Paralvinella palmiformis</name>
    <dbReference type="NCBI Taxonomy" id="53620"/>
    <lineage>
        <taxon>Eukaryota</taxon>
        <taxon>Metazoa</taxon>
        <taxon>Spiralia</taxon>
        <taxon>Lophotrochozoa</taxon>
        <taxon>Annelida</taxon>
        <taxon>Polychaeta</taxon>
        <taxon>Sedentaria</taxon>
        <taxon>Canalipalpata</taxon>
        <taxon>Terebellida</taxon>
        <taxon>Terebelliformia</taxon>
        <taxon>Alvinellidae</taxon>
        <taxon>Paralvinella</taxon>
    </lineage>
</organism>
<dbReference type="Pfam" id="PF15115">
    <property type="entry name" value="HDNR"/>
    <property type="match status" value="1"/>
</dbReference>
<dbReference type="PANTHER" id="PTHR35539">
    <property type="entry name" value="CDNA SEQUENCE BC048562"/>
    <property type="match status" value="1"/>
</dbReference>
<dbReference type="InterPro" id="IPR016024">
    <property type="entry name" value="ARM-type_fold"/>
</dbReference>
<feature type="compositionally biased region" description="Polar residues" evidence="1">
    <location>
        <begin position="305"/>
        <end position="318"/>
    </location>
</feature>
<evidence type="ECO:0000313" key="3">
    <source>
        <dbReference type="EMBL" id="KAK2154726.1"/>
    </source>
</evidence>
<evidence type="ECO:0000313" key="4">
    <source>
        <dbReference type="Proteomes" id="UP001208570"/>
    </source>
</evidence>